<dbReference type="PROSITE" id="PS51704">
    <property type="entry name" value="GP_PDE"/>
    <property type="match status" value="1"/>
</dbReference>
<dbReference type="GO" id="GO:0008081">
    <property type="term" value="F:phosphoric diester hydrolase activity"/>
    <property type="evidence" value="ECO:0007669"/>
    <property type="project" value="InterPro"/>
</dbReference>
<gene>
    <name evidence="3" type="ORF">B0T17DRAFT_645867</name>
</gene>
<feature type="transmembrane region" description="Helical" evidence="1">
    <location>
        <begin position="421"/>
        <end position="440"/>
    </location>
</feature>
<dbReference type="Pfam" id="PF03009">
    <property type="entry name" value="GDPD"/>
    <property type="match status" value="1"/>
</dbReference>
<dbReference type="Gene3D" id="3.20.20.190">
    <property type="entry name" value="Phosphatidylinositol (PI) phosphodiesterase"/>
    <property type="match status" value="1"/>
</dbReference>
<keyword evidence="1" id="KW-0812">Transmembrane</keyword>
<organism evidence="3 4">
    <name type="scientific">Bombardia bombarda</name>
    <dbReference type="NCBI Taxonomy" id="252184"/>
    <lineage>
        <taxon>Eukaryota</taxon>
        <taxon>Fungi</taxon>
        <taxon>Dikarya</taxon>
        <taxon>Ascomycota</taxon>
        <taxon>Pezizomycotina</taxon>
        <taxon>Sordariomycetes</taxon>
        <taxon>Sordariomycetidae</taxon>
        <taxon>Sordariales</taxon>
        <taxon>Lasiosphaeriaceae</taxon>
        <taxon>Bombardia</taxon>
    </lineage>
</organism>
<name>A0AA39WIM3_9PEZI</name>
<proteinExistence type="predicted"/>
<dbReference type="SUPFAM" id="SSF51695">
    <property type="entry name" value="PLC-like phosphodiesterases"/>
    <property type="match status" value="1"/>
</dbReference>
<dbReference type="GO" id="GO:0006629">
    <property type="term" value="P:lipid metabolic process"/>
    <property type="evidence" value="ECO:0007669"/>
    <property type="project" value="InterPro"/>
</dbReference>
<sequence length="459" mass="50488">MSMLLVIGRKWSLYHSTGPAALRSDATGTLLGGAGSSRKLREQSAHRGVVIQAHLTGWRARVGCPAPTASIGVRGVFTYETPRLLLARKQAPPLFTSNGTARPENMPLLQGKLPRASFAAALSHSTSNGATITHHHPLPQAIAHRGHKAAFPENSMAAFQAAVEIGAHAIETDLHLSKDGVVMLSHDASLKRCFGDDQKLADCDWEYLSTLRTLREPPQPMPRLMDLLLYLGKKENEGVWVLLDIKVDDDADELLGNVAKTLFVAPTSRPWDQRVVMGAWSQHYVDLCKKYLPTFPVAHIGVSLPYASRFLSQPAVDFNMLQPMLVGPAGACFMRAVKKAQRNLFVWTVNDEYWMEWSIRKQVDGVITDDPQLFLDVLERYKAAQARIYGDGGEGGEGVVNGGKLKRGVIVKTGSVKRAKLYARAAVFQLLGIVLVLWLWRRFSTMKGGKKRVAGPVKV</sequence>
<dbReference type="PANTHER" id="PTHR43805">
    <property type="entry name" value="GLYCEROPHOSPHORYL DIESTER PHOSPHODIESTERASE"/>
    <property type="match status" value="1"/>
</dbReference>
<dbReference type="AlphaFoldDB" id="A0AA39WIM3"/>
<keyword evidence="1" id="KW-0472">Membrane</keyword>
<dbReference type="CDD" id="cd08570">
    <property type="entry name" value="GDPD_YPL206cp_fungi"/>
    <property type="match status" value="1"/>
</dbReference>
<dbReference type="EMBL" id="JAULSR010000006">
    <property type="protein sequence ID" value="KAK0616097.1"/>
    <property type="molecule type" value="Genomic_DNA"/>
</dbReference>
<evidence type="ECO:0000313" key="3">
    <source>
        <dbReference type="EMBL" id="KAK0616097.1"/>
    </source>
</evidence>
<protein>
    <submittedName>
        <fullName evidence="3">PLC-like phosphodiesterase</fullName>
    </submittedName>
</protein>
<dbReference type="PANTHER" id="PTHR43805:SF1">
    <property type="entry name" value="GP-PDE DOMAIN-CONTAINING PROTEIN"/>
    <property type="match status" value="1"/>
</dbReference>
<dbReference type="Proteomes" id="UP001174934">
    <property type="component" value="Unassembled WGS sequence"/>
</dbReference>
<comment type="caution">
    <text evidence="3">The sequence shown here is derived from an EMBL/GenBank/DDBJ whole genome shotgun (WGS) entry which is preliminary data.</text>
</comment>
<evidence type="ECO:0000256" key="1">
    <source>
        <dbReference type="SAM" id="Phobius"/>
    </source>
</evidence>
<dbReference type="InterPro" id="IPR017946">
    <property type="entry name" value="PLC-like_Pdiesterase_TIM-brl"/>
</dbReference>
<evidence type="ECO:0000313" key="4">
    <source>
        <dbReference type="Proteomes" id="UP001174934"/>
    </source>
</evidence>
<keyword evidence="1" id="KW-1133">Transmembrane helix</keyword>
<reference evidence="3" key="1">
    <citation type="submission" date="2023-06" db="EMBL/GenBank/DDBJ databases">
        <title>Genome-scale phylogeny and comparative genomics of the fungal order Sordariales.</title>
        <authorList>
            <consortium name="Lawrence Berkeley National Laboratory"/>
            <person name="Hensen N."/>
            <person name="Bonometti L."/>
            <person name="Westerberg I."/>
            <person name="Brannstrom I.O."/>
            <person name="Guillou S."/>
            <person name="Cros-Aarteil S."/>
            <person name="Calhoun S."/>
            <person name="Haridas S."/>
            <person name="Kuo A."/>
            <person name="Mondo S."/>
            <person name="Pangilinan J."/>
            <person name="Riley R."/>
            <person name="LaButti K."/>
            <person name="Andreopoulos B."/>
            <person name="Lipzen A."/>
            <person name="Chen C."/>
            <person name="Yanf M."/>
            <person name="Daum C."/>
            <person name="Ng V."/>
            <person name="Clum A."/>
            <person name="Steindorff A."/>
            <person name="Ohm R."/>
            <person name="Martin F."/>
            <person name="Silar P."/>
            <person name="Natvig D."/>
            <person name="Lalanne C."/>
            <person name="Gautier V."/>
            <person name="Ament-velasquez S.L."/>
            <person name="Kruys A."/>
            <person name="Hutchinson M.I."/>
            <person name="Powell A.J."/>
            <person name="Barry K."/>
            <person name="Miller A.N."/>
            <person name="Grigoriev I.V."/>
            <person name="Debuchy R."/>
            <person name="Gladieux P."/>
            <person name="Thoren M.H."/>
            <person name="Johannesson H."/>
        </authorList>
    </citation>
    <scope>NUCLEOTIDE SEQUENCE</scope>
    <source>
        <strain evidence="3">SMH3391-2</strain>
    </source>
</reference>
<dbReference type="InterPro" id="IPR030395">
    <property type="entry name" value="GP_PDE_dom"/>
</dbReference>
<accession>A0AA39WIM3</accession>
<keyword evidence="4" id="KW-1185">Reference proteome</keyword>
<evidence type="ECO:0000259" key="2">
    <source>
        <dbReference type="PROSITE" id="PS51704"/>
    </source>
</evidence>
<feature type="domain" description="GP-PDE" evidence="2">
    <location>
        <begin position="139"/>
        <end position="378"/>
    </location>
</feature>